<protein>
    <submittedName>
        <fullName evidence="3">Uncharacterized protein</fullName>
    </submittedName>
</protein>
<sequence length="304" mass="32112">MKSNFLAYIISFTLLDLLHPALAQTVVGIEWDTVPLADPTSGGCEIDADDEEQFCYSKIKTVVGAEVSFTEGGSASIQTYQITGNVDATTGEEIDEESWFSENCAEAEKLLVTGGTLTLSKKGGNYFALGTDCSKLHKVIAKPKKIRFDKPKKGTVCDGVVLPTAIKGGCPKKCRKTTGCVGMQITRGKNRYCTLFSEVTSEENTGDKKQVCRLVRVAGGAAAPKSPPLAVPDTPGKPDDTPAAIPEGTADVDGESESEDGESISEESVEDIDGESASEDGESISEDGESEESVDGESESEDGE</sequence>
<feature type="region of interest" description="Disordered" evidence="1">
    <location>
        <begin position="222"/>
        <end position="304"/>
    </location>
</feature>
<organism evidence="3 4">
    <name type="scientific">Chaetoceros tenuissimus</name>
    <dbReference type="NCBI Taxonomy" id="426638"/>
    <lineage>
        <taxon>Eukaryota</taxon>
        <taxon>Sar</taxon>
        <taxon>Stramenopiles</taxon>
        <taxon>Ochrophyta</taxon>
        <taxon>Bacillariophyta</taxon>
        <taxon>Coscinodiscophyceae</taxon>
        <taxon>Chaetocerotophycidae</taxon>
        <taxon>Chaetocerotales</taxon>
        <taxon>Chaetocerotaceae</taxon>
        <taxon>Chaetoceros</taxon>
    </lineage>
</organism>
<feature type="compositionally biased region" description="Acidic residues" evidence="1">
    <location>
        <begin position="250"/>
        <end position="304"/>
    </location>
</feature>
<name>A0AAD3CX18_9STRA</name>
<comment type="caution">
    <text evidence="3">The sequence shown here is derived from an EMBL/GenBank/DDBJ whole genome shotgun (WGS) entry which is preliminary data.</text>
</comment>
<evidence type="ECO:0000256" key="1">
    <source>
        <dbReference type="SAM" id="MobiDB-lite"/>
    </source>
</evidence>
<evidence type="ECO:0000256" key="2">
    <source>
        <dbReference type="SAM" id="SignalP"/>
    </source>
</evidence>
<dbReference type="Proteomes" id="UP001054902">
    <property type="component" value="Unassembled WGS sequence"/>
</dbReference>
<evidence type="ECO:0000313" key="4">
    <source>
        <dbReference type="Proteomes" id="UP001054902"/>
    </source>
</evidence>
<reference evidence="3 4" key="1">
    <citation type="journal article" date="2021" name="Sci. Rep.">
        <title>The genome of the diatom Chaetoceros tenuissimus carries an ancient integrated fragment of an extant virus.</title>
        <authorList>
            <person name="Hongo Y."/>
            <person name="Kimura K."/>
            <person name="Takaki Y."/>
            <person name="Yoshida Y."/>
            <person name="Baba S."/>
            <person name="Kobayashi G."/>
            <person name="Nagasaki K."/>
            <person name="Hano T."/>
            <person name="Tomaru Y."/>
        </authorList>
    </citation>
    <scope>NUCLEOTIDE SEQUENCE [LARGE SCALE GENOMIC DNA]</scope>
    <source>
        <strain evidence="3 4">NIES-3715</strain>
    </source>
</reference>
<keyword evidence="2" id="KW-0732">Signal</keyword>
<feature type="signal peptide" evidence="2">
    <location>
        <begin position="1"/>
        <end position="23"/>
    </location>
</feature>
<feature type="chain" id="PRO_5042009004" evidence="2">
    <location>
        <begin position="24"/>
        <end position="304"/>
    </location>
</feature>
<accession>A0AAD3CX18</accession>
<keyword evidence="4" id="KW-1185">Reference proteome</keyword>
<dbReference type="EMBL" id="BLLK01000045">
    <property type="protein sequence ID" value="GFH52525.1"/>
    <property type="molecule type" value="Genomic_DNA"/>
</dbReference>
<proteinExistence type="predicted"/>
<dbReference type="AlphaFoldDB" id="A0AAD3CX18"/>
<gene>
    <name evidence="3" type="ORF">CTEN210_09001</name>
</gene>
<evidence type="ECO:0000313" key="3">
    <source>
        <dbReference type="EMBL" id="GFH52525.1"/>
    </source>
</evidence>